<protein>
    <submittedName>
        <fullName evidence="1">Uncharacterized protein</fullName>
    </submittedName>
</protein>
<reference evidence="1" key="1">
    <citation type="submission" date="2017-04" db="EMBL/GenBank/DDBJ databases">
        <title>Complete Genome Sequences of Twelve Strains of a Stable Defined Moderately Diverse Mouse Microbiota 2 (sDMDMm2).</title>
        <authorList>
            <person name="Uchimura Y."/>
            <person name="Wyss M."/>
            <person name="Brugiroux S."/>
            <person name="Limenitakis J.P."/>
            <person name="Stecher B."/>
            <person name="McCoy K.D."/>
            <person name="Macpherson A.J."/>
        </authorList>
    </citation>
    <scope>NUCLEOTIDE SEQUENCE</scope>
    <source>
        <strain evidence="1">YL58</strain>
    </source>
</reference>
<name>A0A1C7IDW0_9FIRM</name>
<dbReference type="InterPro" id="IPR036237">
    <property type="entry name" value="Xyl_isomerase-like_sf"/>
</dbReference>
<keyword evidence="2" id="KW-1185">Reference proteome</keyword>
<dbReference type="Proteomes" id="UP000092574">
    <property type="component" value="Chromosome"/>
</dbReference>
<dbReference type="EMBL" id="CP015405">
    <property type="protein sequence ID" value="ANU77876.2"/>
    <property type="molecule type" value="Genomic_DNA"/>
</dbReference>
<dbReference type="KEGG" id="byl:A4V09_20355"/>
<sequence length="76" mass="9036">MKAFADYTVSKEAKVKERSCLFRTIGYGHNKSVWREIFSELKKCGYDGVIFIEHKDDLMTGRYFIYFLKSQPIFPR</sequence>
<dbReference type="STRING" id="1796616.A4V09_20355"/>
<evidence type="ECO:0000313" key="2">
    <source>
        <dbReference type="Proteomes" id="UP000092574"/>
    </source>
</evidence>
<dbReference type="AlphaFoldDB" id="A0A1C7IDW0"/>
<proteinExistence type="predicted"/>
<gene>
    <name evidence="1" type="ORF">A4V09_20355</name>
</gene>
<organism evidence="1 2">
    <name type="scientific">Blautia pseudococcoides</name>
    <dbReference type="NCBI Taxonomy" id="1796616"/>
    <lineage>
        <taxon>Bacteria</taxon>
        <taxon>Bacillati</taxon>
        <taxon>Bacillota</taxon>
        <taxon>Clostridia</taxon>
        <taxon>Lachnospirales</taxon>
        <taxon>Lachnospiraceae</taxon>
        <taxon>Blautia</taxon>
    </lineage>
</organism>
<accession>A0A1C7IDW0</accession>
<dbReference type="SUPFAM" id="SSF51658">
    <property type="entry name" value="Xylose isomerase-like"/>
    <property type="match status" value="1"/>
</dbReference>
<evidence type="ECO:0000313" key="1">
    <source>
        <dbReference type="EMBL" id="ANU77876.2"/>
    </source>
</evidence>
<dbReference type="OrthoDB" id="9779184at2"/>
<dbReference type="Gene3D" id="3.20.20.150">
    <property type="entry name" value="Divalent-metal-dependent TIM barrel enzymes"/>
    <property type="match status" value="1"/>
</dbReference>